<evidence type="ECO:0000259" key="13">
    <source>
        <dbReference type="PROSITE" id="PS50054"/>
    </source>
</evidence>
<dbReference type="Gene3D" id="3.90.190.10">
    <property type="entry name" value="Protein tyrosine phosphatase superfamily"/>
    <property type="match status" value="1"/>
</dbReference>
<dbReference type="PROSITE" id="PS50054">
    <property type="entry name" value="TYR_PHOSPHATASE_DUAL"/>
    <property type="match status" value="1"/>
</dbReference>
<evidence type="ECO:0000256" key="2">
    <source>
        <dbReference type="ARBA" id="ARBA00008601"/>
    </source>
</evidence>
<evidence type="ECO:0000313" key="16">
    <source>
        <dbReference type="Proteomes" id="UP000004994"/>
    </source>
</evidence>
<comment type="pathway">
    <text evidence="9">Phospholipid metabolism; phosphatidylglycerol biosynthesis; phosphatidylglycerol from CDP-diacylglycerol: step 2/2.</text>
</comment>
<evidence type="ECO:0000313" key="15">
    <source>
        <dbReference type="EnsemblPlants" id="Solyc10g039280.2.1"/>
    </source>
</evidence>
<evidence type="ECO:0000256" key="5">
    <source>
        <dbReference type="ARBA" id="ARBA00022912"/>
    </source>
</evidence>
<keyword evidence="6" id="KW-0443">Lipid metabolism</keyword>
<evidence type="ECO:0000256" key="6">
    <source>
        <dbReference type="ARBA" id="ARBA00023098"/>
    </source>
</evidence>
<evidence type="ECO:0000256" key="11">
    <source>
        <dbReference type="ARBA" id="ARBA00050944"/>
    </source>
</evidence>
<dbReference type="SUPFAM" id="SSF52799">
    <property type="entry name" value="(Phosphotyrosine protein) phosphatases II"/>
    <property type="match status" value="1"/>
</dbReference>
<dbReference type="FunFam" id="3.90.190.10:FF:000051">
    <property type="entry name" value="Dual specificity phosphatase domain protein"/>
    <property type="match status" value="1"/>
</dbReference>
<dbReference type="EC" id="3.1.3.27" evidence="10"/>
<dbReference type="EnsemblPlants" id="Solyc10g039280.2.1">
    <property type="protein sequence ID" value="Solyc10g039280.2.1"/>
    <property type="gene ID" value="Solyc10g039280.2"/>
</dbReference>
<name>A0A3Q7J9C5_SOLLC</name>
<dbReference type="InterPro" id="IPR044596">
    <property type="entry name" value="PTPMT1-like"/>
</dbReference>
<sequence length="312" mass="35334">MYIEELKEEREVVNREEKFCDDTCEGPLAVSDTKRALVGAGARALFYPTLLYNVVRNKIQTEFRWWDRVDEFILLGAVPFPTDVPRLKALGVAGVVTLNESYETLVSTSLYLDHDINHLVIPTRDYFFAPSDGDIDRAIEFIHSNASCGKTTYVHCKAGRGRSTTIVLCYLVKHKDMTPEAAYDYVRSIRPRVLLAPSQWQAVQEYYTRVKNTDNDVCRDDNSSKMLDVPAQKEVAVFDDGSVVLVSECDLDGYDESVESDLTRNEVLVDLNLACRGVQVARQAAISRLSYLWLRYHSTKKLGSIGVDIHVY</sequence>
<dbReference type="Pfam" id="PF00782">
    <property type="entry name" value="DSPc"/>
    <property type="match status" value="1"/>
</dbReference>
<keyword evidence="7" id="KW-0594">Phospholipid biosynthesis</keyword>
<dbReference type="Proteomes" id="UP000004994">
    <property type="component" value="Chromosome 10"/>
</dbReference>
<dbReference type="PaxDb" id="4081-Solyc10g039280.1.1"/>
<comment type="function">
    <text evidence="12">Exhibits phosphatidylglycerophosphate phosphatase activity. Involved in root growth and columella cells organization. May possess protein phosphatase activity.</text>
</comment>
<comment type="catalytic activity">
    <reaction evidence="11">
        <text>a 1,2-diacyl-sn-glycero-3-phospho-(1'-sn-glycero-3'-phosphate) + H2O = a 1,2-diacyl-sn-glycero-3-phospho-(1'-sn-glycerol) + phosphate</text>
        <dbReference type="Rhea" id="RHEA:33751"/>
        <dbReference type="ChEBI" id="CHEBI:15377"/>
        <dbReference type="ChEBI" id="CHEBI:43474"/>
        <dbReference type="ChEBI" id="CHEBI:60110"/>
        <dbReference type="ChEBI" id="CHEBI:64716"/>
        <dbReference type="EC" id="3.1.3.27"/>
    </reaction>
    <physiologicalReaction direction="left-to-right" evidence="11">
        <dbReference type="Rhea" id="RHEA:33752"/>
    </physiologicalReaction>
</comment>
<dbReference type="SMART" id="SM00195">
    <property type="entry name" value="DSPc"/>
    <property type="match status" value="1"/>
</dbReference>
<keyword evidence="5" id="KW-0904">Protein phosphatase</keyword>
<dbReference type="OMA" id="PSHADIC"/>
<organism evidence="15">
    <name type="scientific">Solanum lycopersicum</name>
    <name type="common">Tomato</name>
    <name type="synonym">Lycopersicon esculentum</name>
    <dbReference type="NCBI Taxonomy" id="4081"/>
    <lineage>
        <taxon>Eukaryota</taxon>
        <taxon>Viridiplantae</taxon>
        <taxon>Streptophyta</taxon>
        <taxon>Embryophyta</taxon>
        <taxon>Tracheophyta</taxon>
        <taxon>Spermatophyta</taxon>
        <taxon>Magnoliopsida</taxon>
        <taxon>eudicotyledons</taxon>
        <taxon>Gunneridae</taxon>
        <taxon>Pentapetalae</taxon>
        <taxon>asterids</taxon>
        <taxon>lamiids</taxon>
        <taxon>Solanales</taxon>
        <taxon>Solanaceae</taxon>
        <taxon>Solanoideae</taxon>
        <taxon>Solaneae</taxon>
        <taxon>Solanum</taxon>
        <taxon>Solanum subgen. Lycopersicon</taxon>
    </lineage>
</organism>
<dbReference type="GeneID" id="101256136"/>
<keyword evidence="16" id="KW-1185">Reference proteome</keyword>
<dbReference type="InterPro" id="IPR016130">
    <property type="entry name" value="Tyr_Pase_AS"/>
</dbReference>
<feature type="domain" description="Tyrosine-protein phosphatase" evidence="13">
    <location>
        <begin position="65"/>
        <end position="212"/>
    </location>
</feature>
<evidence type="ECO:0000256" key="9">
    <source>
        <dbReference type="ARBA" id="ARBA00024192"/>
    </source>
</evidence>
<dbReference type="RefSeq" id="XP_004248525.1">
    <property type="nucleotide sequence ID" value="XM_004248477.5"/>
</dbReference>
<evidence type="ECO:0000256" key="3">
    <source>
        <dbReference type="ARBA" id="ARBA00022516"/>
    </source>
</evidence>
<dbReference type="PANTHER" id="PTHR46274:SF7">
    <property type="entry name" value="DUAL SPECIFICITY PROTEIN PHOSPHATASE DSP8"/>
    <property type="match status" value="1"/>
</dbReference>
<comment type="similarity">
    <text evidence="2">Belongs to the protein-tyrosine phosphatase family. Non-receptor class dual specificity subfamily.</text>
</comment>
<reference evidence="15" key="2">
    <citation type="submission" date="2019-01" db="UniProtKB">
        <authorList>
            <consortium name="EnsemblPlants"/>
        </authorList>
    </citation>
    <scope>IDENTIFICATION</scope>
    <source>
        <strain evidence="15">cv. Heinz 1706</strain>
    </source>
</reference>
<dbReference type="InParanoid" id="A0A3Q7J9C5"/>
<protein>
    <recommendedName>
        <fullName evidence="10">phosphatidylglycerophosphatase</fullName>
        <ecNumber evidence="10">3.1.3.27</ecNumber>
    </recommendedName>
</protein>
<dbReference type="GO" id="GO:0004721">
    <property type="term" value="F:phosphoprotein phosphatase activity"/>
    <property type="evidence" value="ECO:0007669"/>
    <property type="project" value="UniProtKB-KW"/>
</dbReference>
<dbReference type="Gramene" id="Solyc10g039280.2.1">
    <property type="protein sequence ID" value="Solyc10g039280.2.1"/>
    <property type="gene ID" value="Solyc10g039280.2"/>
</dbReference>
<comment type="pathway">
    <text evidence="1">Lipid metabolism.</text>
</comment>
<keyword evidence="4" id="KW-0378">Hydrolase</keyword>
<reference evidence="15" key="1">
    <citation type="journal article" date="2012" name="Nature">
        <title>The tomato genome sequence provides insights into fleshy fruit evolution.</title>
        <authorList>
            <consortium name="Tomato Genome Consortium"/>
        </authorList>
    </citation>
    <scope>NUCLEOTIDE SEQUENCE [LARGE SCALE GENOMIC DNA]</scope>
    <source>
        <strain evidence="15">cv. Heinz 1706</strain>
    </source>
</reference>
<dbReference type="InterPro" id="IPR029021">
    <property type="entry name" value="Prot-tyrosine_phosphatase-like"/>
</dbReference>
<evidence type="ECO:0000256" key="8">
    <source>
        <dbReference type="ARBA" id="ARBA00023264"/>
    </source>
</evidence>
<dbReference type="AlphaFoldDB" id="A0A3Q7J9C5"/>
<dbReference type="KEGG" id="sly:101256136"/>
<evidence type="ECO:0000256" key="12">
    <source>
        <dbReference type="ARBA" id="ARBA00053902"/>
    </source>
</evidence>
<dbReference type="PANTHER" id="PTHR46274">
    <property type="entry name" value="PHOSPHATIDYLINOSITOL PHOSPHATASE"/>
    <property type="match status" value="1"/>
</dbReference>
<evidence type="ECO:0000256" key="7">
    <source>
        <dbReference type="ARBA" id="ARBA00023209"/>
    </source>
</evidence>
<dbReference type="InterPro" id="IPR020422">
    <property type="entry name" value="TYR_PHOSPHATASE_DUAL_dom"/>
</dbReference>
<keyword evidence="3" id="KW-0444">Lipid biosynthesis</keyword>
<dbReference type="RefSeq" id="XP_069146688.1">
    <property type="nucleotide sequence ID" value="XM_069290587.1"/>
</dbReference>
<dbReference type="STRING" id="4081.A0A3Q7J9C5"/>
<dbReference type="PROSITE" id="PS00383">
    <property type="entry name" value="TYR_PHOSPHATASE_1"/>
    <property type="match status" value="1"/>
</dbReference>
<dbReference type="PROSITE" id="PS50056">
    <property type="entry name" value="TYR_PHOSPHATASE_2"/>
    <property type="match status" value="1"/>
</dbReference>
<proteinExistence type="inferred from homology"/>
<keyword evidence="8" id="KW-1208">Phospholipid metabolism</keyword>
<gene>
    <name evidence="15" type="primary">LOC101256136</name>
</gene>
<dbReference type="GO" id="GO:0008962">
    <property type="term" value="F:phosphatidylglycerophosphatase activity"/>
    <property type="evidence" value="ECO:0000318"/>
    <property type="project" value="GO_Central"/>
</dbReference>
<dbReference type="CDD" id="cd14524">
    <property type="entry name" value="PTPMT1"/>
    <property type="match status" value="1"/>
</dbReference>
<dbReference type="InterPro" id="IPR000340">
    <property type="entry name" value="Dual-sp_phosphatase_cat-dom"/>
</dbReference>
<dbReference type="GO" id="GO:0048364">
    <property type="term" value="P:root development"/>
    <property type="evidence" value="ECO:0007669"/>
    <property type="project" value="UniProtKB-ARBA"/>
</dbReference>
<dbReference type="InterPro" id="IPR000387">
    <property type="entry name" value="Tyr_Pase_dom"/>
</dbReference>
<dbReference type="OrthoDB" id="273181at2759"/>
<dbReference type="GO" id="GO:0008654">
    <property type="term" value="P:phospholipid biosynthetic process"/>
    <property type="evidence" value="ECO:0007669"/>
    <property type="project" value="UniProtKB-KW"/>
</dbReference>
<evidence type="ECO:0000259" key="14">
    <source>
        <dbReference type="PROSITE" id="PS50056"/>
    </source>
</evidence>
<feature type="domain" description="Tyrosine specific protein phosphatases" evidence="14">
    <location>
        <begin position="133"/>
        <end position="201"/>
    </location>
</feature>
<evidence type="ECO:0000256" key="10">
    <source>
        <dbReference type="ARBA" id="ARBA00024224"/>
    </source>
</evidence>
<evidence type="ECO:0000256" key="4">
    <source>
        <dbReference type="ARBA" id="ARBA00022801"/>
    </source>
</evidence>
<evidence type="ECO:0000256" key="1">
    <source>
        <dbReference type="ARBA" id="ARBA00005189"/>
    </source>
</evidence>
<accession>A0A3Q7J9C5</accession>